<organism evidence="3 4">
    <name type="scientific">Parasponia andersonii</name>
    <name type="common">Sponia andersonii</name>
    <dbReference type="NCBI Taxonomy" id="3476"/>
    <lineage>
        <taxon>Eukaryota</taxon>
        <taxon>Viridiplantae</taxon>
        <taxon>Streptophyta</taxon>
        <taxon>Embryophyta</taxon>
        <taxon>Tracheophyta</taxon>
        <taxon>Spermatophyta</taxon>
        <taxon>Magnoliopsida</taxon>
        <taxon>eudicotyledons</taxon>
        <taxon>Gunneridae</taxon>
        <taxon>Pentapetalae</taxon>
        <taxon>rosids</taxon>
        <taxon>fabids</taxon>
        <taxon>Rosales</taxon>
        <taxon>Cannabaceae</taxon>
        <taxon>Parasponia</taxon>
    </lineage>
</organism>
<gene>
    <name evidence="3" type="ORF">PanWU01x14_144780</name>
</gene>
<accession>A0A2P5CKH6</accession>
<comment type="caution">
    <text evidence="3">The sequence shown here is derived from an EMBL/GenBank/DDBJ whole genome shotgun (WGS) entry which is preliminary data.</text>
</comment>
<dbReference type="Proteomes" id="UP000237105">
    <property type="component" value="Unassembled WGS sequence"/>
</dbReference>
<dbReference type="AlphaFoldDB" id="A0A2P5CKH6"/>
<evidence type="ECO:0000256" key="1">
    <source>
        <dbReference type="SAM" id="Coils"/>
    </source>
</evidence>
<keyword evidence="1" id="KW-0175">Coiled coil</keyword>
<dbReference type="EMBL" id="JXTB01000120">
    <property type="protein sequence ID" value="PON61562.1"/>
    <property type="molecule type" value="Genomic_DNA"/>
</dbReference>
<evidence type="ECO:0000313" key="4">
    <source>
        <dbReference type="Proteomes" id="UP000237105"/>
    </source>
</evidence>
<keyword evidence="4" id="KW-1185">Reference proteome</keyword>
<sequence>MAEHFLPKPCSDIPLWFLGFSPGPILIPAIDLVFSENVGEVVSGSEPSINEVEDQVADHDLIGPGHVQGEAFVVSTTVAIPDHPLFFILDKQLPVAVKRTNNYFNNENNATLDHELALLSLSPIRFDKPRPSSKSKPSNVSDQIARGRQGQGQAIRVKMGDLVLGFRVGQTLPFICSITFTSLRMHHIAGGYNTTKHIPPRLPTWKATTLGTLFRFLAYEGCGQNSRGSNSRLTLLHSTPFRTFELSYASANRTTRSLDYPTKRLMDTPYPDEPLSQWLKTFLKRPMDKMHANNAENHLSEEKKANIELERHIGSLKSELKTIVSDEVKKAIVEDEIATQYYHSDPWWDTYELGF</sequence>
<evidence type="ECO:0000256" key="2">
    <source>
        <dbReference type="SAM" id="MobiDB-lite"/>
    </source>
</evidence>
<proteinExistence type="predicted"/>
<feature type="coiled-coil region" evidence="1">
    <location>
        <begin position="292"/>
        <end position="319"/>
    </location>
</feature>
<name>A0A2P5CKH6_PARAD</name>
<reference evidence="4" key="1">
    <citation type="submission" date="2016-06" db="EMBL/GenBank/DDBJ databases">
        <title>Parallel loss of symbiosis genes in relatives of nitrogen-fixing non-legume Parasponia.</title>
        <authorList>
            <person name="Van Velzen R."/>
            <person name="Holmer R."/>
            <person name="Bu F."/>
            <person name="Rutten L."/>
            <person name="Van Zeijl A."/>
            <person name="Liu W."/>
            <person name="Santuari L."/>
            <person name="Cao Q."/>
            <person name="Sharma T."/>
            <person name="Shen D."/>
            <person name="Roswanjaya Y."/>
            <person name="Wardhani T."/>
            <person name="Kalhor M.S."/>
            <person name="Jansen J."/>
            <person name="Van den Hoogen J."/>
            <person name="Gungor B."/>
            <person name="Hartog M."/>
            <person name="Hontelez J."/>
            <person name="Verver J."/>
            <person name="Yang W.-C."/>
            <person name="Schijlen E."/>
            <person name="Repin R."/>
            <person name="Schilthuizen M."/>
            <person name="Schranz E."/>
            <person name="Heidstra R."/>
            <person name="Miyata K."/>
            <person name="Fedorova E."/>
            <person name="Kohlen W."/>
            <person name="Bisseling T."/>
            <person name="Smit S."/>
            <person name="Geurts R."/>
        </authorList>
    </citation>
    <scope>NUCLEOTIDE SEQUENCE [LARGE SCALE GENOMIC DNA]</scope>
    <source>
        <strain evidence="4">cv. WU1-14</strain>
    </source>
</reference>
<evidence type="ECO:0000313" key="3">
    <source>
        <dbReference type="EMBL" id="PON61562.1"/>
    </source>
</evidence>
<feature type="region of interest" description="Disordered" evidence="2">
    <location>
        <begin position="128"/>
        <end position="152"/>
    </location>
</feature>
<feature type="compositionally biased region" description="Low complexity" evidence="2">
    <location>
        <begin position="132"/>
        <end position="152"/>
    </location>
</feature>
<protein>
    <submittedName>
        <fullName evidence="3">Uncharacterized protein</fullName>
    </submittedName>
</protein>